<protein>
    <submittedName>
        <fullName evidence="1">Uncharacterized protein</fullName>
    </submittedName>
</protein>
<evidence type="ECO:0000313" key="1">
    <source>
        <dbReference type="EMBL" id="GIY04401.1"/>
    </source>
</evidence>
<dbReference type="EMBL" id="BPLR01005704">
    <property type="protein sequence ID" value="GIY04401.1"/>
    <property type="molecule type" value="Genomic_DNA"/>
</dbReference>
<organism evidence="1 2">
    <name type="scientific">Caerostris extrusa</name>
    <name type="common">Bark spider</name>
    <name type="synonym">Caerostris bankana</name>
    <dbReference type="NCBI Taxonomy" id="172846"/>
    <lineage>
        <taxon>Eukaryota</taxon>
        <taxon>Metazoa</taxon>
        <taxon>Ecdysozoa</taxon>
        <taxon>Arthropoda</taxon>
        <taxon>Chelicerata</taxon>
        <taxon>Arachnida</taxon>
        <taxon>Araneae</taxon>
        <taxon>Araneomorphae</taxon>
        <taxon>Entelegynae</taxon>
        <taxon>Araneoidea</taxon>
        <taxon>Araneidae</taxon>
        <taxon>Caerostris</taxon>
    </lineage>
</organism>
<proteinExistence type="predicted"/>
<name>A0AAV4Q7N6_CAEEX</name>
<evidence type="ECO:0000313" key="2">
    <source>
        <dbReference type="Proteomes" id="UP001054945"/>
    </source>
</evidence>
<dbReference type="AlphaFoldDB" id="A0AAV4Q7N6"/>
<keyword evidence="2" id="KW-1185">Reference proteome</keyword>
<sequence length="84" mass="9188">MLISLEKKKSLSADRRYFIRLSAIPIRGPVLCAGCSSLTSHPHSSNLPGVIYSRVRHGVTQAILVNANEKSSDAWSSFFGELVD</sequence>
<gene>
    <name evidence="1" type="ORF">CEXT_149181</name>
</gene>
<dbReference type="Proteomes" id="UP001054945">
    <property type="component" value="Unassembled WGS sequence"/>
</dbReference>
<reference evidence="1 2" key="1">
    <citation type="submission" date="2021-06" db="EMBL/GenBank/DDBJ databases">
        <title>Caerostris extrusa draft genome.</title>
        <authorList>
            <person name="Kono N."/>
            <person name="Arakawa K."/>
        </authorList>
    </citation>
    <scope>NUCLEOTIDE SEQUENCE [LARGE SCALE GENOMIC DNA]</scope>
</reference>
<accession>A0AAV4Q7N6</accession>
<comment type="caution">
    <text evidence="1">The sequence shown here is derived from an EMBL/GenBank/DDBJ whole genome shotgun (WGS) entry which is preliminary data.</text>
</comment>